<dbReference type="InterPro" id="IPR004843">
    <property type="entry name" value="Calcineurin-like_PHP"/>
</dbReference>
<feature type="domain" description="EF-hand" evidence="6">
    <location>
        <begin position="696"/>
        <end position="727"/>
    </location>
</feature>
<dbReference type="GO" id="GO:0009166">
    <property type="term" value="P:nucleotide catabolic process"/>
    <property type="evidence" value="ECO:0007669"/>
    <property type="project" value="InterPro"/>
</dbReference>
<dbReference type="KEGG" id="ota:OT_ostta12g00480"/>
<evidence type="ECO:0000256" key="4">
    <source>
        <dbReference type="RuleBase" id="RU362119"/>
    </source>
</evidence>
<feature type="domain" description="EF-hand" evidence="6">
    <location>
        <begin position="668"/>
        <end position="694"/>
    </location>
</feature>
<reference evidence="8" key="1">
    <citation type="journal article" date="2006" name="Proc. Natl. Acad. Sci. U.S.A.">
        <title>Genome analysis of the smallest free-living eukaryote Ostreococcus tauri unveils many unique features.</title>
        <authorList>
            <person name="Derelle E."/>
            <person name="Ferraz C."/>
            <person name="Rombauts S."/>
            <person name="Rouze P."/>
            <person name="Worden A.Z."/>
            <person name="Robbens S."/>
            <person name="Partensky F."/>
            <person name="Degroeve S."/>
            <person name="Echeynie S."/>
            <person name="Cooke R."/>
            <person name="Saeys Y."/>
            <person name="Wuyts J."/>
            <person name="Jabbari K."/>
            <person name="Bowler C."/>
            <person name="Panaud O."/>
            <person name="Piegu B."/>
            <person name="Ball S.G."/>
            <person name="Ral J.-P."/>
            <person name="Bouget F.-Y."/>
            <person name="Piganeau G."/>
            <person name="De Baets B."/>
            <person name="Picard A."/>
            <person name="Delseny M."/>
            <person name="Demaille J."/>
            <person name="Van de Peer Y."/>
            <person name="Moreau H."/>
        </authorList>
    </citation>
    <scope>NUCLEOTIDE SEQUENCE [LARGE SCALE GENOMIC DNA]</scope>
    <source>
        <strain evidence="8">OTTH 0595 / CCAP 157/2 / RCC745</strain>
    </source>
</reference>
<dbReference type="Gene3D" id="1.10.238.10">
    <property type="entry name" value="EF-hand"/>
    <property type="match status" value="1"/>
</dbReference>
<comment type="caution">
    <text evidence="7">The sequence shown here is derived from an EMBL/GenBank/DDBJ whole genome shotgun (WGS) entry which is preliminary data.</text>
</comment>
<keyword evidence="3" id="KW-0106">Calcium</keyword>
<dbReference type="Pfam" id="PF00149">
    <property type="entry name" value="Metallophos"/>
    <property type="match status" value="1"/>
</dbReference>
<evidence type="ECO:0000256" key="2">
    <source>
        <dbReference type="ARBA" id="ARBA00022729"/>
    </source>
</evidence>
<dbReference type="InterPro" id="IPR036907">
    <property type="entry name" value="5'-Nucleotdase_C_sf"/>
</dbReference>
<keyword evidence="4" id="KW-0378">Hydrolase</keyword>
<dbReference type="AlphaFoldDB" id="A0A090N4F6"/>
<dbReference type="InterPro" id="IPR006179">
    <property type="entry name" value="5_nucleotidase/apyrase"/>
</dbReference>
<keyword evidence="8" id="KW-1185">Reference proteome</keyword>
<gene>
    <name evidence="7" type="ORF">OT_ostta12g00480</name>
</gene>
<protein>
    <submittedName>
        <fullName evidence="7">5'-Nucleotidase/apyrase</fullName>
    </submittedName>
</protein>
<dbReference type="InParanoid" id="A0A090N4F6"/>
<organism evidence="7 8">
    <name type="scientific">Ostreococcus tauri</name>
    <name type="common">Marine green alga</name>
    <dbReference type="NCBI Taxonomy" id="70448"/>
    <lineage>
        <taxon>Eukaryota</taxon>
        <taxon>Viridiplantae</taxon>
        <taxon>Chlorophyta</taxon>
        <taxon>Mamiellophyceae</taxon>
        <taxon>Mamiellales</taxon>
        <taxon>Bathycoccaceae</taxon>
        <taxon>Ostreococcus</taxon>
    </lineage>
</organism>
<dbReference type="GO" id="GO:0000166">
    <property type="term" value="F:nucleotide binding"/>
    <property type="evidence" value="ECO:0007669"/>
    <property type="project" value="UniProtKB-KW"/>
</dbReference>
<name>A0A090N4F6_OSTTA</name>
<reference evidence="7 8" key="2">
    <citation type="journal article" date="2014" name="BMC Genomics">
        <title>An improved genome of the model marine alga Ostreococcus tauri unfolds by assessing Illumina de novo assemblies.</title>
        <authorList>
            <person name="Blanc-Mathieu R."/>
            <person name="Verhelst B."/>
            <person name="Derelle E."/>
            <person name="Rombauts S."/>
            <person name="Bouget F.Y."/>
            <person name="Carre I."/>
            <person name="Chateau A."/>
            <person name="Eyre-Walker A."/>
            <person name="Grimsley N."/>
            <person name="Moreau H."/>
            <person name="Piegu B."/>
            <person name="Rivals E."/>
            <person name="Schackwitz W."/>
            <person name="Van de Peer Y."/>
            <person name="Piganeau G."/>
        </authorList>
    </citation>
    <scope>NUCLEOTIDE SEQUENCE [LARGE SCALE GENOMIC DNA]</scope>
    <source>
        <strain evidence="8">OTTH 0595 / CCAP 157/2 / RCC745</strain>
    </source>
</reference>
<dbReference type="InterPro" id="IPR029052">
    <property type="entry name" value="Metallo-depent_PP-like"/>
</dbReference>
<dbReference type="PRINTS" id="PR01607">
    <property type="entry name" value="APYRASEFAMLY"/>
</dbReference>
<evidence type="ECO:0000256" key="5">
    <source>
        <dbReference type="SAM" id="MobiDB-lite"/>
    </source>
</evidence>
<evidence type="ECO:0000256" key="1">
    <source>
        <dbReference type="ARBA" id="ARBA00006654"/>
    </source>
</evidence>
<dbReference type="InterPro" id="IPR011992">
    <property type="entry name" value="EF-hand-dom_pair"/>
</dbReference>
<proteinExistence type="inferred from homology"/>
<dbReference type="Proteomes" id="UP000009170">
    <property type="component" value="Unassembled WGS sequence"/>
</dbReference>
<dbReference type="SUPFAM" id="SSF47473">
    <property type="entry name" value="EF-hand"/>
    <property type="match status" value="1"/>
</dbReference>
<dbReference type="InterPro" id="IPR002048">
    <property type="entry name" value="EF_hand_dom"/>
</dbReference>
<dbReference type="EMBL" id="CAID01000012">
    <property type="protein sequence ID" value="CEF99783.1"/>
    <property type="molecule type" value="Genomic_DNA"/>
</dbReference>
<dbReference type="SUPFAM" id="SSF56300">
    <property type="entry name" value="Metallo-dependent phosphatases"/>
    <property type="match status" value="1"/>
</dbReference>
<keyword evidence="2" id="KW-0732">Signal</keyword>
<dbReference type="Gene3D" id="3.90.780.10">
    <property type="entry name" value="5'-Nucleotidase, C-terminal domain"/>
    <property type="match status" value="1"/>
</dbReference>
<dbReference type="Pfam" id="PF02872">
    <property type="entry name" value="5_nucleotid_C"/>
    <property type="match status" value="1"/>
</dbReference>
<dbReference type="PROSITE" id="PS50222">
    <property type="entry name" value="EF_HAND_2"/>
    <property type="match status" value="2"/>
</dbReference>
<dbReference type="PANTHER" id="PTHR11575">
    <property type="entry name" value="5'-NUCLEOTIDASE-RELATED"/>
    <property type="match status" value="1"/>
</dbReference>
<feature type="compositionally biased region" description="Low complexity" evidence="5">
    <location>
        <begin position="366"/>
        <end position="378"/>
    </location>
</feature>
<evidence type="ECO:0000259" key="6">
    <source>
        <dbReference type="PROSITE" id="PS50222"/>
    </source>
</evidence>
<dbReference type="GO" id="GO:0005509">
    <property type="term" value="F:calcium ion binding"/>
    <property type="evidence" value="ECO:0007669"/>
    <property type="project" value="InterPro"/>
</dbReference>
<evidence type="ECO:0000313" key="8">
    <source>
        <dbReference type="Proteomes" id="UP000009170"/>
    </source>
</evidence>
<dbReference type="InterPro" id="IPR018247">
    <property type="entry name" value="EF_Hand_1_Ca_BS"/>
</dbReference>
<dbReference type="PROSITE" id="PS00018">
    <property type="entry name" value="EF_HAND_1"/>
    <property type="match status" value="2"/>
</dbReference>
<accession>A0A090N4F6</accession>
<feature type="region of interest" description="Disordered" evidence="5">
    <location>
        <begin position="345"/>
        <end position="378"/>
    </location>
</feature>
<dbReference type="SUPFAM" id="SSF55816">
    <property type="entry name" value="5'-nucleotidase (syn. UDP-sugar hydrolase), C-terminal domain"/>
    <property type="match status" value="1"/>
</dbReference>
<keyword evidence="4" id="KW-0547">Nucleotide-binding</keyword>
<dbReference type="STRING" id="70448.A0A090N4F6"/>
<dbReference type="RefSeq" id="XP_022840034.1">
    <property type="nucleotide sequence ID" value="XM_022982808.1"/>
</dbReference>
<dbReference type="Gene3D" id="3.60.21.10">
    <property type="match status" value="1"/>
</dbReference>
<dbReference type="PANTHER" id="PTHR11575:SF48">
    <property type="entry name" value="5'-NUCLEOTIDASE"/>
    <property type="match status" value="1"/>
</dbReference>
<dbReference type="Pfam" id="PF13499">
    <property type="entry name" value="EF-hand_7"/>
    <property type="match status" value="1"/>
</dbReference>
<evidence type="ECO:0000256" key="3">
    <source>
        <dbReference type="ARBA" id="ARBA00022837"/>
    </source>
</evidence>
<dbReference type="InterPro" id="IPR008334">
    <property type="entry name" value="5'-Nucleotdase_C"/>
</dbReference>
<dbReference type="GeneID" id="9836256"/>
<sequence>MATARARARCALERRGRCARGRGRGVGGVVVRGREGRRRVSRAVSDGDSASSASRERTPTRRLKIFSVNDVYELENLGRLSVFIRRHTNDYADDFICTLNGDFLSPSLLSSYDLGAAAVSVMNAVPVTHACLGNHEFDHSTMILGQRLSELEATVLNSNIVSTDDANGLDENGERVGGFVDHLPKTQIVERGGLRLGLLGVCTTSTPLSSAVKPRGVIFEDVIPVVRDIVDGFDNAENEDQKVDLTIALTHQTLCEDEALAREVPELGIILGGHEHHPYHGAIKGTDVLCFKAGMDSENVVMVTLEMFDDDEDEGRGFEEAADASQRGGRGAASLARAIRVGSTSVCGSSDEDAGHEENNKGVGVKTSTSKSSASSTSSSSEVAFIEDVINMDGVDSARGHGWDVQPGPTSTVRTKRGNVHVTATLHSLYGYDRCEEIDRDIWERSEVLRDLHEYVLPLHEHAERLSLLPLSSLDVRQQQTTLGTLFATILRDECGVDLCLYNSGGVRGNKTYEAPLTYGDFVAEVPFENNIITLDMTGADIYCALSFSEEQKTETCSWGGYLLWDSEVEVSAAADAAGAGDLEVKIRGEPLNRERTYRVVTWAGLLDGADGIPAFEEVGLRLAQSLGVEAGSMSSATFSDDGVPFKILIMRHLCRWRWRQLGEMISFEDMDTNGDGAVEVEDVRIALEAYTASKSSRQEAESMVRLFDVDGDGKISKHEWLALFEA</sequence>
<dbReference type="CDD" id="cd00051">
    <property type="entry name" value="EFh"/>
    <property type="match status" value="1"/>
</dbReference>
<dbReference type="OrthoDB" id="10252235at2759"/>
<comment type="similarity">
    <text evidence="1 4">Belongs to the 5'-nucleotidase family.</text>
</comment>
<evidence type="ECO:0000313" key="7">
    <source>
        <dbReference type="EMBL" id="CEF99783.1"/>
    </source>
</evidence>
<dbReference type="GO" id="GO:0016787">
    <property type="term" value="F:hydrolase activity"/>
    <property type="evidence" value="ECO:0007669"/>
    <property type="project" value="UniProtKB-KW"/>
</dbReference>